<feature type="compositionally biased region" description="Low complexity" evidence="1">
    <location>
        <begin position="141"/>
        <end position="150"/>
    </location>
</feature>
<dbReference type="PANTHER" id="PTHR47031:SF3">
    <property type="entry name" value="SAP DOMAIN-CONTAINING PROTEIN"/>
    <property type="match status" value="1"/>
</dbReference>
<dbReference type="PANTHER" id="PTHR47031">
    <property type="entry name" value="SAP DNA-BINDING DOMAIN-CONTAINING PROTEIN"/>
    <property type="match status" value="1"/>
</dbReference>
<protein>
    <recommendedName>
        <fullName evidence="2">SAP domain-containing protein</fullName>
    </recommendedName>
</protein>
<feature type="compositionally biased region" description="Basic and acidic residues" evidence="1">
    <location>
        <begin position="230"/>
        <end position="251"/>
    </location>
</feature>
<feature type="compositionally biased region" description="Low complexity" evidence="1">
    <location>
        <begin position="69"/>
        <end position="79"/>
    </location>
</feature>
<gene>
    <name evidence="3" type="ORF">TWF696_001687</name>
</gene>
<accession>A0AAV9U5T9</accession>
<name>A0AAV9U5T9_9PEZI</name>
<dbReference type="Pfam" id="PF02037">
    <property type="entry name" value="SAP"/>
    <property type="match status" value="1"/>
</dbReference>
<dbReference type="Proteomes" id="UP001375240">
    <property type="component" value="Unassembled WGS sequence"/>
</dbReference>
<evidence type="ECO:0000313" key="3">
    <source>
        <dbReference type="EMBL" id="KAK6336120.1"/>
    </source>
</evidence>
<feature type="compositionally biased region" description="Basic and acidic residues" evidence="1">
    <location>
        <begin position="95"/>
        <end position="112"/>
    </location>
</feature>
<sequence>MDPASLKVIELKAELKKRGLAVGGLKKELVERLTEALEKENAGQEEPEEEAVEEESPEEEEKDEEEEPAAAVAAVAADAPVDDAEESSVTVDSATPKDKMEDVRADDNKEADTSSSTLAADQPAAAAEDVEMTAEEEKPASEPVVEAAAPAEPPTEEAEKPSEPDPAPQAATVETAEPTPTPSKETPKEPEAVLEPVTTAPTPLQAPEAVQSIEADISKRRKRSRSPSARAEEVEAKKARVQEVLPGRDDESMADAAPVISTDSPERERGRASPPRDRSRSRSRDRSRSRSRGGYDRRSRSRSRTQSPSHHRQRPSITASTKDARFKSLFSKQDSATTAAPHTTAIVTGAASPSRSDDDDIVSPSIHPATRALYIRELVRPLQESQLKSHLIQLASSRASESGPADDSVLEMIYLDGIKTHCFAIFATVQACSRARNGVHGKLFPNEKNRKVLFADYVPEEKVDAWIAREKQNRGVRYVVTYGDSDDGVEAIHEEYSGMGNATYGSNYTAGGPRGSIGSAGVPERGRAPADAPAGPRGRGGSGMAGTGANAAPAGARVVSLDELFLCTKTKPKIYYKPVDEATVKERIAKGPVEGEVRGRPGRKGSSDTWRGGFGRGGRGGGGGIRRVGGDSWTSRDRDREFERRDWVRDGGRGDRRGPYRERSPVGRW</sequence>
<feature type="domain" description="SAP" evidence="2">
    <location>
        <begin position="3"/>
        <end position="37"/>
    </location>
</feature>
<feature type="region of interest" description="Disordered" evidence="1">
    <location>
        <begin position="36"/>
        <end position="361"/>
    </location>
</feature>
<evidence type="ECO:0000256" key="1">
    <source>
        <dbReference type="SAM" id="MobiDB-lite"/>
    </source>
</evidence>
<feature type="compositionally biased region" description="Basic and acidic residues" evidence="1">
    <location>
        <begin position="634"/>
        <end position="669"/>
    </location>
</feature>
<dbReference type="InterPro" id="IPR034257">
    <property type="entry name" value="Acinus_RRM"/>
</dbReference>
<dbReference type="SUPFAM" id="SSF68906">
    <property type="entry name" value="SAP domain"/>
    <property type="match status" value="1"/>
</dbReference>
<feature type="compositionally biased region" description="Low complexity" evidence="1">
    <location>
        <begin position="168"/>
        <end position="184"/>
    </location>
</feature>
<dbReference type="InterPro" id="IPR036361">
    <property type="entry name" value="SAP_dom_sf"/>
</dbReference>
<organism evidence="3 4">
    <name type="scientific">Orbilia brochopaga</name>
    <dbReference type="NCBI Taxonomy" id="3140254"/>
    <lineage>
        <taxon>Eukaryota</taxon>
        <taxon>Fungi</taxon>
        <taxon>Dikarya</taxon>
        <taxon>Ascomycota</taxon>
        <taxon>Pezizomycotina</taxon>
        <taxon>Orbiliomycetes</taxon>
        <taxon>Orbiliales</taxon>
        <taxon>Orbiliaceae</taxon>
        <taxon>Orbilia</taxon>
    </lineage>
</organism>
<reference evidence="3 4" key="1">
    <citation type="submission" date="2019-10" db="EMBL/GenBank/DDBJ databases">
        <authorList>
            <person name="Palmer J.M."/>
        </authorList>
    </citation>
    <scope>NUCLEOTIDE SEQUENCE [LARGE SCALE GENOMIC DNA]</scope>
    <source>
        <strain evidence="3 4">TWF696</strain>
    </source>
</reference>
<keyword evidence="4" id="KW-1185">Reference proteome</keyword>
<dbReference type="AlphaFoldDB" id="A0AAV9U5T9"/>
<dbReference type="PROSITE" id="PS50800">
    <property type="entry name" value="SAP"/>
    <property type="match status" value="1"/>
</dbReference>
<feature type="region of interest" description="Disordered" evidence="1">
    <location>
        <begin position="515"/>
        <end position="550"/>
    </location>
</feature>
<comment type="caution">
    <text evidence="3">The sequence shown here is derived from an EMBL/GenBank/DDBJ whole genome shotgun (WGS) entry which is preliminary data.</text>
</comment>
<feature type="region of interest" description="Disordered" evidence="1">
    <location>
        <begin position="592"/>
        <end position="669"/>
    </location>
</feature>
<dbReference type="CDD" id="cd12432">
    <property type="entry name" value="RRM_ACINU"/>
    <property type="match status" value="1"/>
</dbReference>
<evidence type="ECO:0000259" key="2">
    <source>
        <dbReference type="PROSITE" id="PS50800"/>
    </source>
</evidence>
<feature type="compositionally biased region" description="Acidic residues" evidence="1">
    <location>
        <begin position="43"/>
        <end position="68"/>
    </location>
</feature>
<proteinExistence type="predicted"/>
<feature type="compositionally biased region" description="Gly residues" evidence="1">
    <location>
        <begin position="537"/>
        <end position="546"/>
    </location>
</feature>
<dbReference type="SMART" id="SM00513">
    <property type="entry name" value="SAP"/>
    <property type="match status" value="1"/>
</dbReference>
<feature type="compositionally biased region" description="Gly residues" evidence="1">
    <location>
        <begin position="612"/>
        <end position="627"/>
    </location>
</feature>
<dbReference type="InterPro" id="IPR003034">
    <property type="entry name" value="SAP_dom"/>
</dbReference>
<evidence type="ECO:0000313" key="4">
    <source>
        <dbReference type="Proteomes" id="UP001375240"/>
    </source>
</evidence>
<feature type="compositionally biased region" description="Basic and acidic residues" evidence="1">
    <location>
        <begin position="264"/>
        <end position="298"/>
    </location>
</feature>
<dbReference type="Gene3D" id="1.10.720.30">
    <property type="entry name" value="SAP domain"/>
    <property type="match status" value="1"/>
</dbReference>
<feature type="compositionally biased region" description="Polar residues" evidence="1">
    <location>
        <begin position="330"/>
        <end position="341"/>
    </location>
</feature>
<dbReference type="EMBL" id="JAVHNQ010000011">
    <property type="protein sequence ID" value="KAK6336120.1"/>
    <property type="molecule type" value="Genomic_DNA"/>
</dbReference>
<feature type="compositionally biased region" description="Basic residues" evidence="1">
    <location>
        <begin position="299"/>
        <end position="314"/>
    </location>
</feature>